<reference evidence="7 8" key="1">
    <citation type="submission" date="2020-02" db="EMBL/GenBank/DDBJ databases">
        <title>Geodermatophilus sabuli CPCC 205279 I12A-02694.</title>
        <authorList>
            <person name="Jiang Z."/>
        </authorList>
    </citation>
    <scope>NUCLEOTIDE SEQUENCE [LARGE SCALE GENOMIC DNA]</scope>
    <source>
        <strain evidence="7 8">I12A-02694</strain>
    </source>
</reference>
<dbReference type="Pfam" id="PF00370">
    <property type="entry name" value="FGGY_N"/>
    <property type="match status" value="1"/>
</dbReference>
<name>A0A7K3W219_9ACTN</name>
<dbReference type="AlphaFoldDB" id="A0A7K3W219"/>
<accession>A0A7K3W219</accession>
<keyword evidence="3" id="KW-0808">Transferase</keyword>
<keyword evidence="8" id="KW-1185">Reference proteome</keyword>
<gene>
    <name evidence="7" type="ORF">GCU56_13795</name>
</gene>
<dbReference type="PANTHER" id="PTHR43095:SF5">
    <property type="entry name" value="XYLULOSE KINASE"/>
    <property type="match status" value="1"/>
</dbReference>
<dbReference type="EMBL" id="JAAGWF010000015">
    <property type="protein sequence ID" value="NEK58939.1"/>
    <property type="molecule type" value="Genomic_DNA"/>
</dbReference>
<evidence type="ECO:0000256" key="3">
    <source>
        <dbReference type="ARBA" id="ARBA00022679"/>
    </source>
</evidence>
<dbReference type="PANTHER" id="PTHR43095">
    <property type="entry name" value="SUGAR KINASE"/>
    <property type="match status" value="1"/>
</dbReference>
<dbReference type="InterPro" id="IPR043129">
    <property type="entry name" value="ATPase_NBD"/>
</dbReference>
<feature type="domain" description="Carbohydrate kinase FGGY C-terminal" evidence="6">
    <location>
        <begin position="276"/>
        <end position="475"/>
    </location>
</feature>
<evidence type="ECO:0000313" key="8">
    <source>
        <dbReference type="Proteomes" id="UP000470246"/>
    </source>
</evidence>
<keyword evidence="4" id="KW-0418">Kinase</keyword>
<protein>
    <submittedName>
        <fullName evidence="7">ATPase</fullName>
    </submittedName>
</protein>
<evidence type="ECO:0000259" key="6">
    <source>
        <dbReference type="Pfam" id="PF02782"/>
    </source>
</evidence>
<keyword evidence="2" id="KW-0859">Xylose metabolism</keyword>
<comment type="caution">
    <text evidence="7">The sequence shown here is derived from an EMBL/GenBank/DDBJ whole genome shotgun (WGS) entry which is preliminary data.</text>
</comment>
<dbReference type="GO" id="GO:0016301">
    <property type="term" value="F:kinase activity"/>
    <property type="evidence" value="ECO:0007669"/>
    <property type="project" value="UniProtKB-KW"/>
</dbReference>
<dbReference type="InterPro" id="IPR018485">
    <property type="entry name" value="FGGY_C"/>
</dbReference>
<comment type="similarity">
    <text evidence="1">Belongs to the FGGY kinase family.</text>
</comment>
<dbReference type="RefSeq" id="WP_163482322.1">
    <property type="nucleotide sequence ID" value="NZ_JAAGWF010000015.1"/>
</dbReference>
<evidence type="ECO:0000256" key="2">
    <source>
        <dbReference type="ARBA" id="ARBA00022629"/>
    </source>
</evidence>
<evidence type="ECO:0000313" key="7">
    <source>
        <dbReference type="EMBL" id="NEK58939.1"/>
    </source>
</evidence>
<dbReference type="InterPro" id="IPR018484">
    <property type="entry name" value="FGGY_N"/>
</dbReference>
<dbReference type="Pfam" id="PF02782">
    <property type="entry name" value="FGGY_C"/>
    <property type="match status" value="1"/>
</dbReference>
<sequence>MTMDAGAAITGGRTALGIELGSTRIKAVLIGADHAPLAVGSSDWENQLVDRVWTYSLDAVWQGVQESVAALAEDVRRRHGVELAGVGALGVSAMMHGYLAFDADGELLTPFRTWRNTNTGRATERLSAEFGVNIPHRWSVAHLYQAILDGEEHLGRLDHLTTLAGYVHWQLTGEKVLGIGDASGMFPIDDATRAYDATMLARFDELAAEAGVDLDLAALLPAIAVAGRPAGALTEAGAELADPAGRLRPGIPLCPPEGDAGTGMVATNSVAPRTGNVSAGTSIFAMVVLERELGRVHRELDLVTTPAGDPVAMVHCNNGASELDAWAGLFAEFARALGARADTSTVFETLFTAALDGTPDCGGMLAYNYLSGEPITDLEEGRPLFLRSPDSRLSLSTFMRTQLFSSLATLRIGMDVLQETEGVRLDRMFAHGGLFRTAGVAQRFLAAAIDTPVTVGDVAAEGGAWGIAVLAAFAAAGRSPEQSLADYLDTAVFADAGLQTVGPDPADVAGFDGFMQRYVAALPVERAAVEHTSPAQRGENG</sequence>
<dbReference type="Gene3D" id="3.30.420.40">
    <property type="match status" value="2"/>
</dbReference>
<proteinExistence type="inferred from homology"/>
<keyword evidence="2" id="KW-0119">Carbohydrate metabolism</keyword>
<evidence type="ECO:0000256" key="4">
    <source>
        <dbReference type="ARBA" id="ARBA00022777"/>
    </source>
</evidence>
<dbReference type="GO" id="GO:0042732">
    <property type="term" value="P:D-xylose metabolic process"/>
    <property type="evidence" value="ECO:0007669"/>
    <property type="project" value="UniProtKB-KW"/>
</dbReference>
<dbReference type="InterPro" id="IPR050406">
    <property type="entry name" value="FGGY_Carb_Kinase"/>
</dbReference>
<dbReference type="Proteomes" id="UP000470246">
    <property type="component" value="Unassembled WGS sequence"/>
</dbReference>
<feature type="domain" description="Carbohydrate kinase FGGY N-terminal" evidence="5">
    <location>
        <begin position="15"/>
        <end position="236"/>
    </location>
</feature>
<dbReference type="SUPFAM" id="SSF53067">
    <property type="entry name" value="Actin-like ATPase domain"/>
    <property type="match status" value="2"/>
</dbReference>
<evidence type="ECO:0000256" key="1">
    <source>
        <dbReference type="ARBA" id="ARBA00009156"/>
    </source>
</evidence>
<evidence type="ECO:0000259" key="5">
    <source>
        <dbReference type="Pfam" id="PF00370"/>
    </source>
</evidence>
<organism evidence="7 8">
    <name type="scientific">Geodermatophilus sabuli</name>
    <dbReference type="NCBI Taxonomy" id="1564158"/>
    <lineage>
        <taxon>Bacteria</taxon>
        <taxon>Bacillati</taxon>
        <taxon>Actinomycetota</taxon>
        <taxon>Actinomycetes</taxon>
        <taxon>Geodermatophilales</taxon>
        <taxon>Geodermatophilaceae</taxon>
        <taxon>Geodermatophilus</taxon>
    </lineage>
</organism>
<dbReference type="CDD" id="cd07809">
    <property type="entry name" value="ASKHA_NBD_FGGY_BaXK-like"/>
    <property type="match status" value="1"/>
</dbReference>